<dbReference type="AlphaFoldDB" id="A0A1N7RZY1"/>
<organism evidence="2 3">
    <name type="scientific">Paraburkholderia ribeironis</name>
    <dbReference type="NCBI Taxonomy" id="1247936"/>
    <lineage>
        <taxon>Bacteria</taxon>
        <taxon>Pseudomonadati</taxon>
        <taxon>Pseudomonadota</taxon>
        <taxon>Betaproteobacteria</taxon>
        <taxon>Burkholderiales</taxon>
        <taxon>Burkholderiaceae</taxon>
        <taxon>Paraburkholderia</taxon>
    </lineage>
</organism>
<name>A0A1N7RZY1_9BURK</name>
<evidence type="ECO:0000256" key="1">
    <source>
        <dbReference type="SAM" id="MobiDB-lite"/>
    </source>
</evidence>
<protein>
    <submittedName>
        <fullName evidence="2">Uncharacterized protein</fullName>
    </submittedName>
</protein>
<evidence type="ECO:0000313" key="2">
    <source>
        <dbReference type="EMBL" id="SIT40700.1"/>
    </source>
</evidence>
<evidence type="ECO:0000313" key="3">
    <source>
        <dbReference type="Proteomes" id="UP000187012"/>
    </source>
</evidence>
<gene>
    <name evidence="2" type="ORF">BN2475_270059</name>
</gene>
<proteinExistence type="predicted"/>
<dbReference type="Proteomes" id="UP000187012">
    <property type="component" value="Unassembled WGS sequence"/>
</dbReference>
<feature type="region of interest" description="Disordered" evidence="1">
    <location>
        <begin position="1"/>
        <end position="25"/>
    </location>
</feature>
<dbReference type="EMBL" id="CYGX02000027">
    <property type="protein sequence ID" value="SIT40700.1"/>
    <property type="molecule type" value="Genomic_DNA"/>
</dbReference>
<sequence length="108" mass="11914">MTRDPASRRVLRPRTSSRPLFVDGQAGRRAIAGGGEANKPQSWKYQSWRFESAKGGGNSAAVAGARVSHAFCGSASYWSSCSRRLSTVHSCAWDRLPVSSNWCRRLRQ</sequence>
<reference evidence="2 3" key="1">
    <citation type="submission" date="2016-12" db="EMBL/GenBank/DDBJ databases">
        <authorList>
            <person name="Song W.-J."/>
            <person name="Kurnit D.M."/>
        </authorList>
    </citation>
    <scope>NUCLEOTIDE SEQUENCE [LARGE SCALE GENOMIC DNA]</scope>
    <source>
        <strain evidence="2 3">STM7296</strain>
    </source>
</reference>
<accession>A0A1N7RZY1</accession>
<keyword evidence="3" id="KW-1185">Reference proteome</keyword>